<dbReference type="Gene3D" id="3.40.50.150">
    <property type="entry name" value="Vaccinia Virus protein VP39"/>
    <property type="match status" value="1"/>
</dbReference>
<accession>A0ABU0HT97</accession>
<protein>
    <submittedName>
        <fullName evidence="4">tRNA1(Val) A37 N6-methylase TrmN6</fullName>
    </submittedName>
</protein>
<dbReference type="InterPro" id="IPR050210">
    <property type="entry name" value="tRNA_Adenine-N(6)_MTase"/>
</dbReference>
<sequence>MSPEYDTVLGGLVRLKQPPKGAHRAGTDAILLARLIIPPPGGRLCDVGSGPGVVGLAAARLNEGVALTMVERDRALADLARENAALNRIAARVVEADVLAPAAERRAAGLEPDAFDVVLTNPPFFEEGRYRPSPDPNRAASHGFGPEGLERWMRTCAGLLRPGGRLGMIHRADALPGCLRVMERRFGAVAVRPVLARAGDPAIRVLISATKASRAPFSLLPPLVLHGPDGQFTPEAKALHGGVD</sequence>
<comment type="caution">
    <text evidence="4">The sequence shown here is derived from an EMBL/GenBank/DDBJ whole genome shotgun (WGS) entry which is preliminary data.</text>
</comment>
<feature type="domain" description="Methyltransferase small" evidence="3">
    <location>
        <begin position="31"/>
        <end position="128"/>
    </location>
</feature>
<reference evidence="4 5" key="1">
    <citation type="submission" date="2023-07" db="EMBL/GenBank/DDBJ databases">
        <title>Genomic Encyclopedia of Type Strains, Phase IV (KMG-IV): sequencing the most valuable type-strain genomes for metagenomic binning, comparative biology and taxonomic classification.</title>
        <authorList>
            <person name="Goeker M."/>
        </authorList>
    </citation>
    <scope>NUCLEOTIDE SEQUENCE [LARGE SCALE GENOMIC DNA]</scope>
    <source>
        <strain evidence="4 5">DSM 19013</strain>
    </source>
</reference>
<evidence type="ECO:0000256" key="1">
    <source>
        <dbReference type="ARBA" id="ARBA00022603"/>
    </source>
</evidence>
<dbReference type="EMBL" id="JAUSVP010000001">
    <property type="protein sequence ID" value="MDQ0445554.1"/>
    <property type="molecule type" value="Genomic_DNA"/>
</dbReference>
<gene>
    <name evidence="4" type="ORF">QO012_000032</name>
</gene>
<evidence type="ECO:0000259" key="3">
    <source>
        <dbReference type="Pfam" id="PF05175"/>
    </source>
</evidence>
<dbReference type="SUPFAM" id="SSF53335">
    <property type="entry name" value="S-adenosyl-L-methionine-dependent methyltransferases"/>
    <property type="match status" value="1"/>
</dbReference>
<proteinExistence type="predicted"/>
<evidence type="ECO:0000313" key="4">
    <source>
        <dbReference type="EMBL" id="MDQ0445554.1"/>
    </source>
</evidence>
<dbReference type="PROSITE" id="PS00092">
    <property type="entry name" value="N6_MTASE"/>
    <property type="match status" value="1"/>
</dbReference>
<dbReference type="PANTHER" id="PTHR47739">
    <property type="entry name" value="TRNA1(VAL) (ADENINE(37)-N6)-METHYLTRANSFERASE"/>
    <property type="match status" value="1"/>
</dbReference>
<evidence type="ECO:0000256" key="2">
    <source>
        <dbReference type="ARBA" id="ARBA00022691"/>
    </source>
</evidence>
<name>A0ABU0HT97_9HYPH</name>
<keyword evidence="2" id="KW-0949">S-adenosyl-L-methionine</keyword>
<keyword evidence="1" id="KW-0489">Methyltransferase</keyword>
<dbReference type="RefSeq" id="WP_238205788.1">
    <property type="nucleotide sequence ID" value="NZ_BPQE01000023.1"/>
</dbReference>
<dbReference type="InterPro" id="IPR029063">
    <property type="entry name" value="SAM-dependent_MTases_sf"/>
</dbReference>
<dbReference type="Pfam" id="PF05175">
    <property type="entry name" value="MTS"/>
    <property type="match status" value="1"/>
</dbReference>
<dbReference type="InterPro" id="IPR007848">
    <property type="entry name" value="Small_mtfrase_dom"/>
</dbReference>
<organism evidence="4 5">
    <name type="scientific">Methylobacterium aerolatum</name>
    <dbReference type="NCBI Taxonomy" id="418708"/>
    <lineage>
        <taxon>Bacteria</taxon>
        <taxon>Pseudomonadati</taxon>
        <taxon>Pseudomonadota</taxon>
        <taxon>Alphaproteobacteria</taxon>
        <taxon>Hyphomicrobiales</taxon>
        <taxon>Methylobacteriaceae</taxon>
        <taxon>Methylobacterium</taxon>
    </lineage>
</organism>
<evidence type="ECO:0000313" key="5">
    <source>
        <dbReference type="Proteomes" id="UP001231124"/>
    </source>
</evidence>
<dbReference type="PANTHER" id="PTHR47739:SF1">
    <property type="entry name" value="TRNA1(VAL) (ADENINE(37)-N6)-METHYLTRANSFERASE"/>
    <property type="match status" value="1"/>
</dbReference>
<keyword evidence="1" id="KW-0808">Transferase</keyword>
<keyword evidence="5" id="KW-1185">Reference proteome</keyword>
<dbReference type="Proteomes" id="UP001231124">
    <property type="component" value="Unassembled WGS sequence"/>
</dbReference>
<dbReference type="CDD" id="cd02440">
    <property type="entry name" value="AdoMet_MTases"/>
    <property type="match status" value="1"/>
</dbReference>
<dbReference type="InterPro" id="IPR002052">
    <property type="entry name" value="DNA_methylase_N6_adenine_CS"/>
</dbReference>